<dbReference type="SUPFAM" id="SSF48371">
    <property type="entry name" value="ARM repeat"/>
    <property type="match status" value="1"/>
</dbReference>
<dbReference type="GO" id="GO:0042274">
    <property type="term" value="P:ribosomal small subunit biogenesis"/>
    <property type="evidence" value="ECO:0007669"/>
    <property type="project" value="TreeGrafter"/>
</dbReference>
<evidence type="ECO:0000259" key="5">
    <source>
        <dbReference type="PROSITE" id="PS51366"/>
    </source>
</evidence>
<dbReference type="InterPro" id="IPR003891">
    <property type="entry name" value="Initiation_fac_eIF4g_MI"/>
</dbReference>
<dbReference type="GO" id="GO:0005730">
    <property type="term" value="C:nucleolus"/>
    <property type="evidence" value="ECO:0007669"/>
    <property type="project" value="UniProtKB-SubCell"/>
</dbReference>
<dbReference type="SMART" id="SM00544">
    <property type="entry name" value="MA3"/>
    <property type="match status" value="1"/>
</dbReference>
<dbReference type="PANTHER" id="PTHR18034">
    <property type="entry name" value="CELL CYCLE CONTROL PROTEIN CWF22-RELATED"/>
    <property type="match status" value="1"/>
</dbReference>
<dbReference type="InterPro" id="IPR016024">
    <property type="entry name" value="ARM-type_fold"/>
</dbReference>
<evidence type="ECO:0000256" key="1">
    <source>
        <dbReference type="ARBA" id="ARBA00004604"/>
    </source>
</evidence>
<dbReference type="AlphaFoldDB" id="A0AAF0DMK0"/>
<feature type="compositionally biased region" description="Polar residues" evidence="4">
    <location>
        <begin position="1"/>
        <end position="12"/>
    </location>
</feature>
<dbReference type="EMBL" id="CP120629">
    <property type="protein sequence ID" value="WEW60171.1"/>
    <property type="molecule type" value="Genomic_DNA"/>
</dbReference>
<dbReference type="Proteomes" id="UP001219355">
    <property type="component" value="Chromosome 3"/>
</dbReference>
<feature type="compositionally biased region" description="Basic residues" evidence="4">
    <location>
        <begin position="56"/>
        <end position="71"/>
    </location>
</feature>
<comment type="similarity">
    <text evidence="2">Belongs to the CWC22 family.</text>
</comment>
<dbReference type="FunFam" id="1.25.40.180:FF:000050">
    <property type="entry name" value="Nuclear protein (Sgd1), putative"/>
    <property type="match status" value="1"/>
</dbReference>
<dbReference type="PANTHER" id="PTHR18034:SF4">
    <property type="entry name" value="NUCLEOLAR MIF4G DOMAIN-CONTAINING PROTEIN 1"/>
    <property type="match status" value="1"/>
</dbReference>
<keyword evidence="3" id="KW-0539">Nucleus</keyword>
<dbReference type="Pfam" id="PF02854">
    <property type="entry name" value="MIF4G"/>
    <property type="match status" value="1"/>
</dbReference>
<name>A0AAF0DMK0_9EURO</name>
<proteinExistence type="inferred from homology"/>
<feature type="compositionally biased region" description="Acidic residues" evidence="4">
    <location>
        <begin position="233"/>
        <end position="252"/>
    </location>
</feature>
<feature type="compositionally biased region" description="Basic and acidic residues" evidence="4">
    <location>
        <begin position="267"/>
        <end position="278"/>
    </location>
</feature>
<sequence length="859" mass="97546">MRRTLHNTTQLPRQLRDELGLEDTYKAGRKNARDRDSTKALPGKKRRKLEQSHSKPLQKQRKGREQSRRRRDRDVFEEDECDDRESGGPCEGHPAKATASKTAKLDKPKSILKKRQPVIESEVEEFEGSELGINLDESEEEEESFEAGQPSSRHMIPRAVQERLAEDDAEIIALEKKLGLKGKKKLSKEFLEDGLDDLLGDLGSDSETTAKKRKREGHEWLQKKRQKAQMDVESSEEQSTDSEDTDEGDSDNENSAFEGFDDEEEKPDLQKSKQRENPYRPPVAASHAALTKYIPPSRRIQSSTESESLTRLRRQAQGYLNKLSEANMVSILGDIERLYQDYPRQIVTSMLIDLLFGLVCSGSNLNDTFVILHAAFVAAVYKVIGMEFGAEFIQNIVERLDKMYDEKVHDEPNRKDMANLISLLSHLYNFHVIGCGLVFDYIRVFLKEINELNTELLLKVVRNSGPQLRQDDPSALKDIVLLIQPAVAQIGEAALSVRTKFMIEMITDLKNNRFRNAPGASISSEHITKMRKTLGSLNTRNLRASEPLRIGRADIHDSEKKGKWWLVGASWKAGPAVDSTVQKTNANPNAILPDTLDDDLGDGKAVDLGQLARTHRMNTEVRRSIFVAIMSASDYQDAHVRLTKLRLKRNQETEIPHVLIHCASEEETYNPYYTLIARKLCGERRMKVAFQFPLWDVFKRLGERGNLDDDDYYSADEEDRVLSTRNIVNLAKLYGSLIADGGLTLGILKTLDFLYLQPRTKSFVELLLITIMQQTQQKALRKQQKARGFEDGGFDEKKLVDVFLKLQDAPQVVPGLIYFIRKAFAKSGVLTLKQDKKLLKWGCRLALDTLKMISEAADS</sequence>
<dbReference type="Gene3D" id="1.25.40.180">
    <property type="match status" value="1"/>
</dbReference>
<evidence type="ECO:0000256" key="4">
    <source>
        <dbReference type="SAM" id="MobiDB-lite"/>
    </source>
</evidence>
<dbReference type="SMART" id="SM00543">
    <property type="entry name" value="MIF4G"/>
    <property type="match status" value="1"/>
</dbReference>
<dbReference type="InterPro" id="IPR050781">
    <property type="entry name" value="CWC22_splicing_factor"/>
</dbReference>
<dbReference type="GO" id="GO:0003723">
    <property type="term" value="F:RNA binding"/>
    <property type="evidence" value="ECO:0007669"/>
    <property type="project" value="InterPro"/>
</dbReference>
<comment type="subcellular location">
    <subcellularLocation>
        <location evidence="1">Nucleus</location>
        <location evidence="1">Nucleolus</location>
    </subcellularLocation>
</comment>
<evidence type="ECO:0000313" key="6">
    <source>
        <dbReference type="EMBL" id="WEW60171.1"/>
    </source>
</evidence>
<feature type="region of interest" description="Disordered" evidence="4">
    <location>
        <begin position="196"/>
        <end position="285"/>
    </location>
</feature>
<dbReference type="Pfam" id="PF02847">
    <property type="entry name" value="MA3"/>
    <property type="match status" value="1"/>
</dbReference>
<gene>
    <name evidence="6" type="primary">SGD1</name>
    <name evidence="6" type="ORF">PRK78_005656</name>
</gene>
<feature type="region of interest" description="Disordered" evidence="4">
    <location>
        <begin position="1"/>
        <end position="156"/>
    </location>
</feature>
<dbReference type="InterPro" id="IPR003890">
    <property type="entry name" value="MIF4G-like_typ-3"/>
</dbReference>
<protein>
    <submittedName>
        <fullName evidence="6">Suppressor of glycerol defect</fullName>
    </submittedName>
</protein>
<accession>A0AAF0DMK0</accession>
<reference evidence="6" key="1">
    <citation type="submission" date="2023-03" db="EMBL/GenBank/DDBJ databases">
        <title>Emydomyces testavorans Genome Sequence.</title>
        <authorList>
            <person name="Hoyer L."/>
        </authorList>
    </citation>
    <scope>NUCLEOTIDE SEQUENCE</scope>
    <source>
        <strain evidence="6">16-2883</strain>
    </source>
</reference>
<organism evidence="6 7">
    <name type="scientific">Emydomyces testavorans</name>
    <dbReference type="NCBI Taxonomy" id="2070801"/>
    <lineage>
        <taxon>Eukaryota</taxon>
        <taxon>Fungi</taxon>
        <taxon>Dikarya</taxon>
        <taxon>Ascomycota</taxon>
        <taxon>Pezizomycotina</taxon>
        <taxon>Eurotiomycetes</taxon>
        <taxon>Eurotiomycetidae</taxon>
        <taxon>Onygenales</taxon>
        <taxon>Nannizziopsiaceae</taxon>
        <taxon>Emydomyces</taxon>
    </lineage>
</organism>
<evidence type="ECO:0000256" key="3">
    <source>
        <dbReference type="ARBA" id="ARBA00023242"/>
    </source>
</evidence>
<keyword evidence="7" id="KW-1185">Reference proteome</keyword>
<evidence type="ECO:0000313" key="7">
    <source>
        <dbReference type="Proteomes" id="UP001219355"/>
    </source>
</evidence>
<feature type="compositionally biased region" description="Acidic residues" evidence="4">
    <location>
        <begin position="136"/>
        <end position="145"/>
    </location>
</feature>
<evidence type="ECO:0000256" key="2">
    <source>
        <dbReference type="ARBA" id="ARBA00006856"/>
    </source>
</evidence>
<feature type="domain" description="MI" evidence="5">
    <location>
        <begin position="620"/>
        <end position="753"/>
    </location>
</feature>
<feature type="compositionally biased region" description="Basic and acidic residues" evidence="4">
    <location>
        <begin position="14"/>
        <end position="38"/>
    </location>
</feature>
<dbReference type="PROSITE" id="PS51366">
    <property type="entry name" value="MI"/>
    <property type="match status" value="1"/>
</dbReference>